<dbReference type="Proteomes" id="UP001642484">
    <property type="component" value="Unassembled WGS sequence"/>
</dbReference>
<dbReference type="Pfam" id="PF14023">
    <property type="entry name" value="Bestrophin-like"/>
    <property type="match status" value="1"/>
</dbReference>
<keyword evidence="3" id="KW-1185">Reference proteome</keyword>
<dbReference type="EMBL" id="CAXAMN010004114">
    <property type="protein sequence ID" value="CAK9007862.1"/>
    <property type="molecule type" value="Genomic_DNA"/>
</dbReference>
<keyword evidence="1" id="KW-0472">Membrane</keyword>
<comment type="caution">
    <text evidence="2">The sequence shown here is derived from an EMBL/GenBank/DDBJ whole genome shotgun (WGS) entry which is preliminary data.</text>
</comment>
<feature type="transmembrane region" description="Helical" evidence="1">
    <location>
        <begin position="249"/>
        <end position="270"/>
    </location>
</feature>
<evidence type="ECO:0000256" key="1">
    <source>
        <dbReference type="SAM" id="Phobius"/>
    </source>
</evidence>
<keyword evidence="1" id="KW-1133">Transmembrane helix</keyword>
<feature type="transmembrane region" description="Helical" evidence="1">
    <location>
        <begin position="129"/>
        <end position="150"/>
    </location>
</feature>
<name>A0ABP0J0K5_9DINO</name>
<keyword evidence="1" id="KW-0812">Transmembrane</keyword>
<feature type="transmembrane region" description="Helical" evidence="1">
    <location>
        <begin position="90"/>
        <end position="108"/>
    </location>
</feature>
<organism evidence="2 3">
    <name type="scientific">Durusdinium trenchii</name>
    <dbReference type="NCBI Taxonomy" id="1381693"/>
    <lineage>
        <taxon>Eukaryota</taxon>
        <taxon>Sar</taxon>
        <taxon>Alveolata</taxon>
        <taxon>Dinophyceae</taxon>
        <taxon>Suessiales</taxon>
        <taxon>Symbiodiniaceae</taxon>
        <taxon>Durusdinium</taxon>
    </lineage>
</organism>
<gene>
    <name evidence="2" type="ORF">CCMP2556_LOCUS9012</name>
</gene>
<dbReference type="InterPro" id="IPR025333">
    <property type="entry name" value="DUF4239"/>
</dbReference>
<proteinExistence type="predicted"/>
<sequence>MMISSVHAGPPPCRLIRPHALDSSHFTFQKIRLSATSGAQSRKRRIPIAIMVDAAAWFFLRFFTIVVLGVPVQSILKHPKSMDAPWIWSFWFRLPIVVGFGYGIYPWWSSRCREIFQPTGDLLSGVSTVFAPLTALLYAALAGYAVVSLWSRLEKVRSSLHQEFALLEILEKRIPKDDAKLKKHFQDHVDGVEQYEVQRGVPAPSRFNHLAELAAAPALADVVAQQEIREIAKVRAERRAAEDICFPTVVWASLRLLTVLLLTAFALLSGRSGSVAGQGERILFSLLVVVLFWVNHLCRDLVDLCGGDFQLDVDELRRDAGLFRRRQLA</sequence>
<accession>A0ABP0J0K5</accession>
<feature type="transmembrane region" description="Helical" evidence="1">
    <location>
        <begin position="48"/>
        <end position="70"/>
    </location>
</feature>
<protein>
    <submittedName>
        <fullName evidence="2">Uncharacterized protein</fullName>
    </submittedName>
</protein>
<feature type="transmembrane region" description="Helical" evidence="1">
    <location>
        <begin position="282"/>
        <end position="302"/>
    </location>
</feature>
<evidence type="ECO:0000313" key="2">
    <source>
        <dbReference type="EMBL" id="CAK9007862.1"/>
    </source>
</evidence>
<evidence type="ECO:0000313" key="3">
    <source>
        <dbReference type="Proteomes" id="UP001642484"/>
    </source>
</evidence>
<reference evidence="2 3" key="1">
    <citation type="submission" date="2024-02" db="EMBL/GenBank/DDBJ databases">
        <authorList>
            <person name="Chen Y."/>
            <person name="Shah S."/>
            <person name="Dougan E. K."/>
            <person name="Thang M."/>
            <person name="Chan C."/>
        </authorList>
    </citation>
    <scope>NUCLEOTIDE SEQUENCE [LARGE SCALE GENOMIC DNA]</scope>
</reference>